<feature type="compositionally biased region" description="Polar residues" evidence="1">
    <location>
        <begin position="147"/>
        <end position="157"/>
    </location>
</feature>
<feature type="compositionally biased region" description="Basic and acidic residues" evidence="1">
    <location>
        <begin position="275"/>
        <end position="294"/>
    </location>
</feature>
<feature type="compositionally biased region" description="Basic and acidic residues" evidence="1">
    <location>
        <begin position="326"/>
        <end position="336"/>
    </location>
</feature>
<feature type="compositionally biased region" description="Low complexity" evidence="1">
    <location>
        <begin position="714"/>
        <end position="728"/>
    </location>
</feature>
<feature type="compositionally biased region" description="Basic and acidic residues" evidence="1">
    <location>
        <begin position="349"/>
        <end position="640"/>
    </location>
</feature>
<feature type="region of interest" description="Disordered" evidence="1">
    <location>
        <begin position="752"/>
        <end position="771"/>
    </location>
</feature>
<evidence type="ECO:0000256" key="1">
    <source>
        <dbReference type="SAM" id="MobiDB-lite"/>
    </source>
</evidence>
<feature type="region of interest" description="Disordered" evidence="1">
    <location>
        <begin position="235"/>
        <end position="254"/>
    </location>
</feature>
<feature type="region of interest" description="Disordered" evidence="1">
    <location>
        <begin position="697"/>
        <end position="731"/>
    </location>
</feature>
<protein>
    <submittedName>
        <fullName evidence="2">Uncharacterized protein</fullName>
    </submittedName>
</protein>
<evidence type="ECO:0000313" key="3">
    <source>
        <dbReference type="Proteomes" id="UP001470230"/>
    </source>
</evidence>
<gene>
    <name evidence="2" type="ORF">M9Y10_028049</name>
</gene>
<comment type="caution">
    <text evidence="2">The sequence shown here is derived from an EMBL/GenBank/DDBJ whole genome shotgun (WGS) entry which is preliminary data.</text>
</comment>
<feature type="compositionally biased region" description="Low complexity" evidence="1">
    <location>
        <begin position="645"/>
        <end position="665"/>
    </location>
</feature>
<feature type="compositionally biased region" description="Basic and acidic residues" evidence="1">
    <location>
        <begin position="703"/>
        <end position="713"/>
    </location>
</feature>
<sequence>MQKISLHLGSTTFVADKEVLSKPLGVFQTHGALKSATSYNVKSNVQRHVFRVFLSACKSNILPQITPENREQMTQLCEEFQFEALRLFLNRADPKVPTFTVNSYPSKSKTSNIINKKTNLHATINAPQINHKKSIDTDSNDDDSSHRNLSVANSSPIKLSHNADQRKSLNRNSTSPTLPNDIVLPFTTIETSTTTRYLNGKKIILKRTIKKTIKKVPIDILNTLLETKEETVTTNANDQNEGNHKSPITKKITKRSYRKIDDEEYLNNLIKESERKSVKENDDKKSKETSNKKDSKSKKGKTQKLTAETHVLTSPRKHEQKHITKSHKDDDDHPQIVERGGITIEDNNENEHLNTKEADLTHKVENEKTKKSKSEKEEKLHKEKLQKEKEEKEKKEKKEKEEKLQKEKEEKEKKEKKEKEEKLQREKERKEKEKKEKEQKERKEKLQREKEERERKEKERKEKEEREQKEREEKLQREKEEKEQQEREEKERKEREEKERKEREEKERKEREERERQEREERERQEREERERQEREERERQEREERERQEREERERQEREERERQEREERERQEREERERQEREERERQEREERERQEREERERQEREERERQQKENEVVKSRTITHDEFSTHKEEKVSKTESSTITTTTTTTTTTTMTTTTTTTTKPEVLASDILNVSLSPIQRMALNLQRALFGTPGGSAEESKKEEEEQKGSSTASGSTQQGSDSNEAASFKVRVARLEYFLYGKPPPEGMSFLSLKNKDNDETEERVKLTPEQIYTKRAPRHVKRRLPSRILKDD</sequence>
<accession>A0ABR2KI87</accession>
<feature type="region of interest" description="Disordered" evidence="1">
    <location>
        <begin position="275"/>
        <end position="665"/>
    </location>
</feature>
<dbReference type="Proteomes" id="UP001470230">
    <property type="component" value="Unassembled WGS sequence"/>
</dbReference>
<name>A0ABR2KI87_9EUKA</name>
<feature type="compositionally biased region" description="Basic and acidic residues" evidence="1">
    <location>
        <begin position="760"/>
        <end position="771"/>
    </location>
</feature>
<organism evidence="2 3">
    <name type="scientific">Tritrichomonas musculus</name>
    <dbReference type="NCBI Taxonomy" id="1915356"/>
    <lineage>
        <taxon>Eukaryota</taxon>
        <taxon>Metamonada</taxon>
        <taxon>Parabasalia</taxon>
        <taxon>Tritrichomonadida</taxon>
        <taxon>Tritrichomonadidae</taxon>
        <taxon>Tritrichomonas</taxon>
    </lineage>
</organism>
<evidence type="ECO:0000313" key="2">
    <source>
        <dbReference type="EMBL" id="KAK8890850.1"/>
    </source>
</evidence>
<reference evidence="2 3" key="1">
    <citation type="submission" date="2024-04" db="EMBL/GenBank/DDBJ databases">
        <title>Tritrichomonas musculus Genome.</title>
        <authorList>
            <person name="Alves-Ferreira E."/>
            <person name="Grigg M."/>
            <person name="Lorenzi H."/>
            <person name="Galac M."/>
        </authorList>
    </citation>
    <scope>NUCLEOTIDE SEQUENCE [LARGE SCALE GENOMIC DNA]</scope>
    <source>
        <strain evidence="2 3">EAF2021</strain>
    </source>
</reference>
<keyword evidence="3" id="KW-1185">Reference proteome</keyword>
<dbReference type="EMBL" id="JAPFFF010000004">
    <property type="protein sequence ID" value="KAK8890850.1"/>
    <property type="molecule type" value="Genomic_DNA"/>
</dbReference>
<proteinExistence type="predicted"/>
<feature type="region of interest" description="Disordered" evidence="1">
    <location>
        <begin position="123"/>
        <end position="181"/>
    </location>
</feature>